<evidence type="ECO:0000256" key="1">
    <source>
        <dbReference type="ARBA" id="ARBA00001954"/>
    </source>
</evidence>
<keyword evidence="12" id="KW-0560">Oxidoreductase</keyword>
<evidence type="ECO:0000256" key="4">
    <source>
        <dbReference type="ARBA" id="ARBA00012293"/>
    </source>
</evidence>
<dbReference type="GO" id="GO:0102276">
    <property type="term" value="F:2-oxoglutarate oxygenase/decarboxylase (ethylene-forming) activity"/>
    <property type="evidence" value="ECO:0007669"/>
    <property type="project" value="UniProtKB-EC"/>
</dbReference>
<evidence type="ECO:0000256" key="10">
    <source>
        <dbReference type="ARBA" id="ARBA00047725"/>
    </source>
</evidence>
<evidence type="ECO:0000256" key="6">
    <source>
        <dbReference type="ARBA" id="ARBA00019045"/>
    </source>
</evidence>
<dbReference type="GO" id="GO:0046872">
    <property type="term" value="F:metal ion binding"/>
    <property type="evidence" value="ECO:0007669"/>
    <property type="project" value="UniProtKB-KW"/>
</dbReference>
<name>A0A1S8DBC0_9GAMM</name>
<sequence length="316" mass="34788">MQSLPLISVAGLNSEDPAVRAETARQLGVACREIGFFYAVDHGIPAEVMAGAFANAKRVFELPLETKQDMSIKKSPHNRGYVAMADEKLNPEAGADMKEAFNIGTDFPADHPDVLAGKPFRGVNFWPPIDGWREAMLGYFDGCLNLGRLIHKGFAIDLGLPEDFFVSHLDSPIATLRMLRYPASAGQIDREDGGAGAHTDYGNVTLLATDKVAGLQVLTRQGQWIDAPHVEGAFVCNIGDCLMRWSNDTYVSTPHRVRPPEQERYSIAFFLEVNPDSIVDPRDVVPSEAPKYEPITCAEYLAARLNATYEHRVEPS</sequence>
<evidence type="ECO:0000256" key="12">
    <source>
        <dbReference type="RuleBase" id="RU003682"/>
    </source>
</evidence>
<keyword evidence="7" id="KW-0266">Ethylene biosynthesis</keyword>
<comment type="cofactor">
    <cofactor evidence="1">
        <name>Fe(2+)</name>
        <dbReference type="ChEBI" id="CHEBI:29033"/>
    </cofactor>
</comment>
<dbReference type="GO" id="GO:0009693">
    <property type="term" value="P:ethylene biosynthetic process"/>
    <property type="evidence" value="ECO:0007669"/>
    <property type="project" value="UniProtKB-UniPathway"/>
</dbReference>
<dbReference type="EC" id="1.13.12.19" evidence="5"/>
<comment type="catalytic activity">
    <reaction evidence="11">
        <text>L-arginine + 2-oxoglutarate + O2 = guanidine + L-glutamate 5-semialdehyde + succinate + CO2</text>
        <dbReference type="Rhea" id="RHEA:31535"/>
        <dbReference type="ChEBI" id="CHEBI:15379"/>
        <dbReference type="ChEBI" id="CHEBI:16526"/>
        <dbReference type="ChEBI" id="CHEBI:16810"/>
        <dbReference type="ChEBI" id="CHEBI:30031"/>
        <dbReference type="ChEBI" id="CHEBI:30087"/>
        <dbReference type="ChEBI" id="CHEBI:32682"/>
        <dbReference type="ChEBI" id="CHEBI:58066"/>
        <dbReference type="EC" id="1.14.20.7"/>
    </reaction>
</comment>
<evidence type="ECO:0000256" key="5">
    <source>
        <dbReference type="ARBA" id="ARBA00012531"/>
    </source>
</evidence>
<accession>A0A1S8DBC0</accession>
<evidence type="ECO:0000313" key="14">
    <source>
        <dbReference type="EMBL" id="ONM42738.1"/>
    </source>
</evidence>
<dbReference type="InterPro" id="IPR005123">
    <property type="entry name" value="Oxoglu/Fe-dep_dioxygenase_dom"/>
</dbReference>
<dbReference type="OrthoDB" id="21825at2"/>
<keyword evidence="15" id="KW-1185">Reference proteome</keyword>
<dbReference type="InterPro" id="IPR027443">
    <property type="entry name" value="IPNS-like_sf"/>
</dbReference>
<dbReference type="EC" id="1.14.20.7" evidence="4"/>
<evidence type="ECO:0000256" key="2">
    <source>
        <dbReference type="ARBA" id="ARBA00004767"/>
    </source>
</evidence>
<protein>
    <recommendedName>
        <fullName evidence="6">2-oxoglutarate-dependent ethylene/succinate-forming enzyme</fullName>
        <ecNumber evidence="5">1.13.12.19</ecNumber>
        <ecNumber evidence="4">1.14.20.7</ecNumber>
    </recommendedName>
    <alternativeName>
        <fullName evidence="8">2-oxoglutarate dioxygenase (ethylene-forming)</fullName>
    </alternativeName>
    <alternativeName>
        <fullName evidence="9">2-oxoglutarate/L-arginine monooxygenase/decarboxylase (succinate-forming)</fullName>
    </alternativeName>
</protein>
<comment type="pathway">
    <text evidence="2">Alkene biosynthesis; ethylene biosynthesis via 2-oxoglutarate.</text>
</comment>
<dbReference type="UniPathway" id="UPA00385"/>
<evidence type="ECO:0000256" key="3">
    <source>
        <dbReference type="ARBA" id="ARBA00011245"/>
    </source>
</evidence>
<comment type="caution">
    <text evidence="14">The sequence shown here is derived from an EMBL/GenBank/DDBJ whole genome shotgun (WGS) entry which is preliminary data.</text>
</comment>
<evidence type="ECO:0000313" key="15">
    <source>
        <dbReference type="Proteomes" id="UP000242847"/>
    </source>
</evidence>
<proteinExistence type="inferred from homology"/>
<comment type="similarity">
    <text evidence="12">Belongs to the iron/ascorbate-dependent oxidoreductase family.</text>
</comment>
<feature type="domain" description="Fe2OG dioxygenase" evidence="13">
    <location>
        <begin position="172"/>
        <end position="273"/>
    </location>
</feature>
<dbReference type="Pfam" id="PF14226">
    <property type="entry name" value="DIOX_N"/>
    <property type="match status" value="1"/>
</dbReference>
<dbReference type="InterPro" id="IPR044861">
    <property type="entry name" value="IPNS-like_FE2OG_OXY"/>
</dbReference>
<comment type="catalytic activity">
    <reaction evidence="10">
        <text>2-oxoglutarate + O2 + 2 H(+) = ethene + 3 CO2 + H2O</text>
        <dbReference type="Rhea" id="RHEA:31523"/>
        <dbReference type="ChEBI" id="CHEBI:15377"/>
        <dbReference type="ChEBI" id="CHEBI:15378"/>
        <dbReference type="ChEBI" id="CHEBI:15379"/>
        <dbReference type="ChEBI" id="CHEBI:16526"/>
        <dbReference type="ChEBI" id="CHEBI:16810"/>
        <dbReference type="ChEBI" id="CHEBI:18153"/>
        <dbReference type="EC" id="1.13.12.19"/>
    </reaction>
</comment>
<dbReference type="Proteomes" id="UP000242847">
    <property type="component" value="Unassembled WGS sequence"/>
</dbReference>
<keyword evidence="12" id="KW-0479">Metal-binding</keyword>
<dbReference type="PROSITE" id="PS51471">
    <property type="entry name" value="FE2OG_OXY"/>
    <property type="match status" value="1"/>
</dbReference>
<evidence type="ECO:0000256" key="11">
    <source>
        <dbReference type="ARBA" id="ARBA00049359"/>
    </source>
</evidence>
<dbReference type="SUPFAM" id="SSF51197">
    <property type="entry name" value="Clavaminate synthase-like"/>
    <property type="match status" value="1"/>
</dbReference>
<dbReference type="Pfam" id="PF03171">
    <property type="entry name" value="2OG-FeII_Oxy"/>
    <property type="match status" value="1"/>
</dbReference>
<dbReference type="RefSeq" id="WP_083728778.1">
    <property type="nucleotide sequence ID" value="NZ_FOUD01000003.1"/>
</dbReference>
<dbReference type="InterPro" id="IPR026992">
    <property type="entry name" value="DIOX_N"/>
</dbReference>
<dbReference type="InterPro" id="IPR050231">
    <property type="entry name" value="Iron_ascorbate_oxido_reductase"/>
</dbReference>
<gene>
    <name evidence="14" type="ORF">BXT89_16345</name>
</gene>
<keyword evidence="12" id="KW-0408">Iron</keyword>
<organism evidence="14 15">
    <name type="scientific">Halopseudomonas pachastrellae</name>
    <dbReference type="NCBI Taxonomy" id="254161"/>
    <lineage>
        <taxon>Bacteria</taxon>
        <taxon>Pseudomonadati</taxon>
        <taxon>Pseudomonadota</taxon>
        <taxon>Gammaproteobacteria</taxon>
        <taxon>Pseudomonadales</taxon>
        <taxon>Pseudomonadaceae</taxon>
        <taxon>Halopseudomonas</taxon>
    </lineage>
</organism>
<evidence type="ECO:0000256" key="7">
    <source>
        <dbReference type="ARBA" id="ARBA00022666"/>
    </source>
</evidence>
<dbReference type="EMBL" id="MUBC01000049">
    <property type="protein sequence ID" value="ONM42738.1"/>
    <property type="molecule type" value="Genomic_DNA"/>
</dbReference>
<dbReference type="AlphaFoldDB" id="A0A1S8DBC0"/>
<reference evidence="14 15" key="1">
    <citation type="submission" date="2017-01" db="EMBL/GenBank/DDBJ databases">
        <title>Draft genome sequence of Pseudomonas pachastrellae type strain CCUG 46540T from a deep sea.</title>
        <authorList>
            <person name="Gomila M."/>
            <person name="Mulet M."/>
            <person name="Lalucat J."/>
            <person name="Garcia-Valdes E."/>
        </authorList>
    </citation>
    <scope>NUCLEOTIDE SEQUENCE [LARGE SCALE GENOMIC DNA]</scope>
    <source>
        <strain evidence="14 15">CCUG 46540</strain>
    </source>
</reference>
<dbReference type="STRING" id="254161.SAMN05216256_103112"/>
<evidence type="ECO:0000256" key="9">
    <source>
        <dbReference type="ARBA" id="ARBA00031282"/>
    </source>
</evidence>
<dbReference type="Gene3D" id="2.60.120.330">
    <property type="entry name" value="B-lactam Antibiotic, Isopenicillin N Synthase, Chain"/>
    <property type="match status" value="1"/>
</dbReference>
<dbReference type="PANTHER" id="PTHR47990">
    <property type="entry name" value="2-OXOGLUTARATE (2OG) AND FE(II)-DEPENDENT OXYGENASE SUPERFAMILY PROTEIN-RELATED"/>
    <property type="match status" value="1"/>
</dbReference>
<evidence type="ECO:0000259" key="13">
    <source>
        <dbReference type="PROSITE" id="PS51471"/>
    </source>
</evidence>
<comment type="subunit">
    <text evidence="3">Monomer.</text>
</comment>
<dbReference type="PRINTS" id="PR00682">
    <property type="entry name" value="IPNSYNTHASE"/>
</dbReference>
<evidence type="ECO:0000256" key="8">
    <source>
        <dbReference type="ARBA" id="ARBA00031011"/>
    </source>
</evidence>